<dbReference type="STRING" id="1033734.GCA_000285535_03841"/>
<dbReference type="InterPro" id="IPR025547">
    <property type="entry name" value="YtzH"/>
</dbReference>
<dbReference type="RefSeq" id="WP_136378154.1">
    <property type="nucleotide sequence ID" value="NZ_SLUB01000003.1"/>
</dbReference>
<reference evidence="1 2" key="1">
    <citation type="journal article" date="2019" name="Indoor Air">
        <title>Impacts of indoor surface finishes on bacterial viability.</title>
        <authorList>
            <person name="Hu J."/>
            <person name="Maamar S.B."/>
            <person name="Glawe A.J."/>
            <person name="Gottel N."/>
            <person name="Gilbert J.A."/>
            <person name="Hartmann E.M."/>
        </authorList>
    </citation>
    <scope>NUCLEOTIDE SEQUENCE [LARGE SCALE GENOMIC DNA]</scope>
    <source>
        <strain evidence="1 2">AF060A6</strain>
    </source>
</reference>
<dbReference type="AlphaFoldDB" id="A0A4V3V8D9"/>
<gene>
    <name evidence="1" type="ORF">E1I69_03015</name>
</gene>
<name>A0A4V3V8D9_9BACI</name>
<proteinExistence type="predicted"/>
<accession>A0A4V3V8D9</accession>
<evidence type="ECO:0000313" key="1">
    <source>
        <dbReference type="EMBL" id="THE14803.1"/>
    </source>
</evidence>
<dbReference type="EMBL" id="SLUB01000003">
    <property type="protein sequence ID" value="THE14803.1"/>
    <property type="molecule type" value="Genomic_DNA"/>
</dbReference>
<dbReference type="Proteomes" id="UP000306477">
    <property type="component" value="Unassembled WGS sequence"/>
</dbReference>
<organism evidence="1 2">
    <name type="scientific">Bacillus timonensis</name>
    <dbReference type="NCBI Taxonomy" id="1033734"/>
    <lineage>
        <taxon>Bacteria</taxon>
        <taxon>Bacillati</taxon>
        <taxon>Bacillota</taxon>
        <taxon>Bacilli</taxon>
        <taxon>Bacillales</taxon>
        <taxon>Bacillaceae</taxon>
        <taxon>Bacillus</taxon>
    </lineage>
</organism>
<protein>
    <recommendedName>
        <fullName evidence="3">YtzH-like protein</fullName>
    </recommendedName>
</protein>
<evidence type="ECO:0000313" key="2">
    <source>
        <dbReference type="Proteomes" id="UP000306477"/>
    </source>
</evidence>
<sequence>MPLDHTHQMDILKDILANHQMDCCGTVAECEQLGRLIQSLIANPNIDQSIKQVLTDVYSYSQQGQYTQHLDNHIESHQNEISQWISDIDQYS</sequence>
<comment type="caution">
    <text evidence="1">The sequence shown here is derived from an EMBL/GenBank/DDBJ whole genome shotgun (WGS) entry which is preliminary data.</text>
</comment>
<dbReference type="Pfam" id="PF14165">
    <property type="entry name" value="YtzH"/>
    <property type="match status" value="1"/>
</dbReference>
<keyword evidence="2" id="KW-1185">Reference proteome</keyword>
<evidence type="ECO:0008006" key="3">
    <source>
        <dbReference type="Google" id="ProtNLM"/>
    </source>
</evidence>
<dbReference type="OrthoDB" id="2968867at2"/>